<dbReference type="InterPro" id="IPR005064">
    <property type="entry name" value="BUG"/>
</dbReference>
<dbReference type="PANTHER" id="PTHR42928:SF5">
    <property type="entry name" value="BLR1237 PROTEIN"/>
    <property type="match status" value="1"/>
</dbReference>
<feature type="chain" id="PRO_5046219948" evidence="2">
    <location>
        <begin position="27"/>
        <end position="334"/>
    </location>
</feature>
<protein>
    <submittedName>
        <fullName evidence="3">Tripartite tricarboxylate transporter substrate binding protein</fullName>
    </submittedName>
</protein>
<dbReference type="Proteomes" id="UP001501588">
    <property type="component" value="Unassembled WGS sequence"/>
</dbReference>
<proteinExistence type="inferred from homology"/>
<reference evidence="4" key="1">
    <citation type="journal article" date="2019" name="Int. J. Syst. Evol. Microbiol.">
        <title>The Global Catalogue of Microorganisms (GCM) 10K type strain sequencing project: providing services to taxonomists for standard genome sequencing and annotation.</title>
        <authorList>
            <consortium name="The Broad Institute Genomics Platform"/>
            <consortium name="The Broad Institute Genome Sequencing Center for Infectious Disease"/>
            <person name="Wu L."/>
            <person name="Ma J."/>
        </authorList>
    </citation>
    <scope>NUCLEOTIDE SEQUENCE [LARGE SCALE GENOMIC DNA]</scope>
    <source>
        <strain evidence="4">JCM 9933</strain>
    </source>
</reference>
<dbReference type="Gene3D" id="3.40.190.10">
    <property type="entry name" value="Periplasmic binding protein-like II"/>
    <property type="match status" value="1"/>
</dbReference>
<organism evidence="3 4">
    <name type="scientific">Craurococcus roseus</name>
    <dbReference type="NCBI Taxonomy" id="77585"/>
    <lineage>
        <taxon>Bacteria</taxon>
        <taxon>Pseudomonadati</taxon>
        <taxon>Pseudomonadota</taxon>
        <taxon>Alphaproteobacteria</taxon>
        <taxon>Acetobacterales</taxon>
        <taxon>Acetobacteraceae</taxon>
        <taxon>Craurococcus</taxon>
    </lineage>
</organism>
<sequence length="334" mass="35158">MKGIAGRRRALILGAGGLALARRAAAQPPRAPGTDYPNRPVRVLVAFAPGGNADITARLISGALSAQTGQQFVVENRPGGGGVVALEALAASPQDGYTIFVGALSTHALNLGLYKSLPAHPLTGLENITVSSLSPLLLAVKPALPAATLAEFRDLLKRERNRFQYGSSGNGSTGHIAAALLLHQLGVEALHVPYRGSAPAFSDLAAGRTDFQVDTVSFLAPNIRQGTVRGLVIGARERSPLLPEVPSAPEAGLPQYEASTWTPWSAPKGTAAPVVRFLYEQIQVALRSEEVLGKLRQLGNEAMPGLTPERTREFIAAEIEKWLPIVRATGATVD</sequence>
<dbReference type="PANTHER" id="PTHR42928">
    <property type="entry name" value="TRICARBOXYLATE-BINDING PROTEIN"/>
    <property type="match status" value="1"/>
</dbReference>
<name>A0ABP3RI84_9PROT</name>
<dbReference type="RefSeq" id="WP_343898300.1">
    <property type="nucleotide sequence ID" value="NZ_BAAAFZ010000124.1"/>
</dbReference>
<dbReference type="SUPFAM" id="SSF53850">
    <property type="entry name" value="Periplasmic binding protein-like II"/>
    <property type="match status" value="1"/>
</dbReference>
<keyword evidence="4" id="KW-1185">Reference proteome</keyword>
<evidence type="ECO:0000313" key="3">
    <source>
        <dbReference type="EMBL" id="GAA0608011.1"/>
    </source>
</evidence>
<evidence type="ECO:0000256" key="1">
    <source>
        <dbReference type="ARBA" id="ARBA00006987"/>
    </source>
</evidence>
<dbReference type="EMBL" id="BAAAFZ010000124">
    <property type="protein sequence ID" value="GAA0608011.1"/>
    <property type="molecule type" value="Genomic_DNA"/>
</dbReference>
<evidence type="ECO:0000313" key="4">
    <source>
        <dbReference type="Proteomes" id="UP001501588"/>
    </source>
</evidence>
<comment type="caution">
    <text evidence="3">The sequence shown here is derived from an EMBL/GenBank/DDBJ whole genome shotgun (WGS) entry which is preliminary data.</text>
</comment>
<dbReference type="InterPro" id="IPR042100">
    <property type="entry name" value="Bug_dom1"/>
</dbReference>
<accession>A0ABP3RI84</accession>
<dbReference type="Pfam" id="PF03401">
    <property type="entry name" value="TctC"/>
    <property type="match status" value="1"/>
</dbReference>
<evidence type="ECO:0000256" key="2">
    <source>
        <dbReference type="SAM" id="SignalP"/>
    </source>
</evidence>
<feature type="signal peptide" evidence="2">
    <location>
        <begin position="1"/>
        <end position="26"/>
    </location>
</feature>
<comment type="similarity">
    <text evidence="1">Belongs to the UPF0065 (bug) family.</text>
</comment>
<dbReference type="PIRSF" id="PIRSF017082">
    <property type="entry name" value="YflP"/>
    <property type="match status" value="1"/>
</dbReference>
<dbReference type="Gene3D" id="3.40.190.150">
    <property type="entry name" value="Bordetella uptake gene, domain 1"/>
    <property type="match status" value="1"/>
</dbReference>
<gene>
    <name evidence="3" type="ORF">GCM10009416_51030</name>
</gene>
<keyword evidence="2" id="KW-0732">Signal</keyword>